<evidence type="ECO:0000313" key="2">
    <source>
        <dbReference type="Proteomes" id="UP001319921"/>
    </source>
</evidence>
<proteinExistence type="predicted"/>
<dbReference type="KEGG" id="scas:SACC_18860"/>
<keyword evidence="2" id="KW-1185">Reference proteome</keyword>
<name>A0AAQ4CST8_9CREN</name>
<organism evidence="1 2">
    <name type="scientific">Saccharolobus caldissimus</name>
    <dbReference type="NCBI Taxonomy" id="1702097"/>
    <lineage>
        <taxon>Archaea</taxon>
        <taxon>Thermoproteota</taxon>
        <taxon>Thermoprotei</taxon>
        <taxon>Sulfolobales</taxon>
        <taxon>Sulfolobaceae</taxon>
        <taxon>Saccharolobus</taxon>
    </lineage>
</organism>
<accession>A0AAQ4CST8</accession>
<reference evidence="1 2" key="1">
    <citation type="journal article" date="2022" name="Microbiol. Resour. Announc.">
        <title>Complete Genome Sequence of the Hyperthermophilic and Acidophilic Archaeon Saccharolobus caldissimus Strain HS-3T.</title>
        <authorList>
            <person name="Sakai H.D."/>
            <person name="Kurosawa N."/>
        </authorList>
    </citation>
    <scope>NUCLEOTIDE SEQUENCE [LARGE SCALE GENOMIC DNA]</scope>
    <source>
        <strain evidence="1 2">JCM32116</strain>
    </source>
</reference>
<dbReference type="RefSeq" id="WP_229569235.1">
    <property type="nucleotide sequence ID" value="NZ_AP025226.1"/>
</dbReference>
<evidence type="ECO:0000313" key="1">
    <source>
        <dbReference type="EMBL" id="BDB98869.1"/>
    </source>
</evidence>
<sequence>MTNTIIDLESYTCSSDPIEAIEHLRGKNNIVFKISNKNPYFSIIINKYEIDIIKQEGDIIYFMIRLNG</sequence>
<protein>
    <submittedName>
        <fullName evidence="1">Uncharacterized protein</fullName>
    </submittedName>
</protein>
<gene>
    <name evidence="1" type="ORF">SACC_18860</name>
</gene>
<dbReference type="GeneID" id="68866616"/>
<dbReference type="AlphaFoldDB" id="A0AAQ4CST8"/>
<dbReference type="Proteomes" id="UP001319921">
    <property type="component" value="Chromosome"/>
</dbReference>
<dbReference type="EMBL" id="AP025226">
    <property type="protein sequence ID" value="BDB98869.1"/>
    <property type="molecule type" value="Genomic_DNA"/>
</dbReference>